<dbReference type="PANTHER" id="PTHR22969:SF15">
    <property type="entry name" value="FI05319P"/>
    <property type="match status" value="1"/>
</dbReference>
<dbReference type="PANTHER" id="PTHR22969">
    <property type="entry name" value="IKB KINASE"/>
    <property type="match status" value="1"/>
</dbReference>
<gene>
    <name evidence="12" type="ORF">JXQ802_LOCUS17849</name>
    <name evidence="11" type="ORF">PYM288_LOCUS12612</name>
</gene>
<keyword evidence="7 8" id="KW-0067">ATP-binding</keyword>
<dbReference type="FunFam" id="1.10.510.10:FF:000100">
    <property type="entry name" value="inhibitor of nuclear factor kappa-B kinase subunit epsilon"/>
    <property type="match status" value="1"/>
</dbReference>
<feature type="region of interest" description="Disordered" evidence="9">
    <location>
        <begin position="526"/>
        <end position="589"/>
    </location>
</feature>
<dbReference type="InterPro" id="IPR017441">
    <property type="entry name" value="Protein_kinase_ATP_BS"/>
</dbReference>
<feature type="compositionally biased region" description="Polar residues" evidence="9">
    <location>
        <begin position="579"/>
        <end position="589"/>
    </location>
</feature>
<dbReference type="Gene3D" id="1.10.510.10">
    <property type="entry name" value="Transferase(Phosphotransferase) domain 1"/>
    <property type="match status" value="1"/>
</dbReference>
<organism evidence="11 13">
    <name type="scientific">Rotaria sordida</name>
    <dbReference type="NCBI Taxonomy" id="392033"/>
    <lineage>
        <taxon>Eukaryota</taxon>
        <taxon>Metazoa</taxon>
        <taxon>Spiralia</taxon>
        <taxon>Gnathifera</taxon>
        <taxon>Rotifera</taxon>
        <taxon>Eurotatoria</taxon>
        <taxon>Bdelloidea</taxon>
        <taxon>Philodinida</taxon>
        <taxon>Philodinidae</taxon>
        <taxon>Rotaria</taxon>
    </lineage>
</organism>
<feature type="compositionally biased region" description="Low complexity" evidence="9">
    <location>
        <begin position="567"/>
        <end position="578"/>
    </location>
</feature>
<keyword evidence="4" id="KW-0808">Transferase</keyword>
<reference evidence="11" key="1">
    <citation type="submission" date="2021-02" db="EMBL/GenBank/DDBJ databases">
        <authorList>
            <person name="Nowell W R."/>
        </authorList>
    </citation>
    <scope>NUCLEOTIDE SEQUENCE</scope>
</reference>
<dbReference type="PROSITE" id="PS00107">
    <property type="entry name" value="PROTEIN_KINASE_ATP"/>
    <property type="match status" value="1"/>
</dbReference>
<dbReference type="InterPro" id="IPR000719">
    <property type="entry name" value="Prot_kinase_dom"/>
</dbReference>
<proteinExistence type="predicted"/>
<dbReference type="InterPro" id="IPR051180">
    <property type="entry name" value="IKK"/>
</dbReference>
<evidence type="ECO:0000313" key="13">
    <source>
        <dbReference type="Proteomes" id="UP000663854"/>
    </source>
</evidence>
<dbReference type="EMBL" id="CAJNOH010000236">
    <property type="protein sequence ID" value="CAF0960753.1"/>
    <property type="molecule type" value="Genomic_DNA"/>
</dbReference>
<comment type="caution">
    <text evidence="11">The sequence shown here is derived from an EMBL/GenBank/DDBJ whole genome shotgun (WGS) entry which is preliminary data.</text>
</comment>
<keyword evidence="3" id="KW-0723">Serine/threonine-protein kinase</keyword>
<evidence type="ECO:0000256" key="6">
    <source>
        <dbReference type="ARBA" id="ARBA00022777"/>
    </source>
</evidence>
<dbReference type="SMART" id="SM00220">
    <property type="entry name" value="S_TKc"/>
    <property type="match status" value="1"/>
</dbReference>
<dbReference type="InterPro" id="IPR011009">
    <property type="entry name" value="Kinase-like_dom_sf"/>
</dbReference>
<dbReference type="AlphaFoldDB" id="A0A814DWX9"/>
<name>A0A814DWX9_9BILA</name>
<keyword evidence="6" id="KW-0418">Kinase</keyword>
<dbReference type="GO" id="GO:0005524">
    <property type="term" value="F:ATP binding"/>
    <property type="evidence" value="ECO:0007669"/>
    <property type="project" value="UniProtKB-UniRule"/>
</dbReference>
<dbReference type="Proteomes" id="UP000663870">
    <property type="component" value="Unassembled WGS sequence"/>
</dbReference>
<evidence type="ECO:0000256" key="1">
    <source>
        <dbReference type="ARBA" id="ARBA00004496"/>
    </source>
</evidence>
<evidence type="ECO:0000313" key="11">
    <source>
        <dbReference type="EMBL" id="CAF0960753.1"/>
    </source>
</evidence>
<keyword evidence="5 8" id="KW-0547">Nucleotide-binding</keyword>
<comment type="subcellular location">
    <subcellularLocation>
        <location evidence="1">Cytoplasm</location>
    </subcellularLocation>
</comment>
<evidence type="ECO:0000256" key="4">
    <source>
        <dbReference type="ARBA" id="ARBA00022679"/>
    </source>
</evidence>
<evidence type="ECO:0000259" key="10">
    <source>
        <dbReference type="PROSITE" id="PS50011"/>
    </source>
</evidence>
<dbReference type="PROSITE" id="PS50011">
    <property type="entry name" value="PROTEIN_KINASE_DOM"/>
    <property type="match status" value="1"/>
</dbReference>
<feature type="binding site" evidence="8">
    <location>
        <position position="39"/>
    </location>
    <ligand>
        <name>ATP</name>
        <dbReference type="ChEBI" id="CHEBI:30616"/>
    </ligand>
</feature>
<dbReference type="EMBL" id="CAJNOL010000458">
    <property type="protein sequence ID" value="CAF1074208.1"/>
    <property type="molecule type" value="Genomic_DNA"/>
</dbReference>
<feature type="domain" description="Protein kinase" evidence="10">
    <location>
        <begin position="10"/>
        <end position="337"/>
    </location>
</feature>
<evidence type="ECO:0000313" key="14">
    <source>
        <dbReference type="Proteomes" id="UP000663870"/>
    </source>
</evidence>
<dbReference type="GO" id="GO:0004674">
    <property type="term" value="F:protein serine/threonine kinase activity"/>
    <property type="evidence" value="ECO:0007669"/>
    <property type="project" value="UniProtKB-KW"/>
</dbReference>
<keyword evidence="2" id="KW-0963">Cytoplasm</keyword>
<evidence type="ECO:0000256" key="8">
    <source>
        <dbReference type="PROSITE-ProRule" id="PRU10141"/>
    </source>
</evidence>
<evidence type="ECO:0000256" key="5">
    <source>
        <dbReference type="ARBA" id="ARBA00022741"/>
    </source>
</evidence>
<evidence type="ECO:0000256" key="7">
    <source>
        <dbReference type="ARBA" id="ARBA00022840"/>
    </source>
</evidence>
<dbReference type="SUPFAM" id="SSF56112">
    <property type="entry name" value="Protein kinase-like (PK-like)"/>
    <property type="match status" value="1"/>
</dbReference>
<dbReference type="Proteomes" id="UP000663854">
    <property type="component" value="Unassembled WGS sequence"/>
</dbReference>
<evidence type="ECO:0000313" key="12">
    <source>
        <dbReference type="EMBL" id="CAF1074208.1"/>
    </source>
</evidence>
<accession>A0A814DWX9</accession>
<dbReference type="Pfam" id="PF00069">
    <property type="entry name" value="Pkinase"/>
    <property type="match status" value="1"/>
</dbReference>
<keyword evidence="14" id="KW-1185">Reference proteome</keyword>
<dbReference type="Gene3D" id="3.30.200.20">
    <property type="entry name" value="Phosphorylase Kinase, domain 1"/>
    <property type="match status" value="1"/>
</dbReference>
<evidence type="ECO:0000256" key="3">
    <source>
        <dbReference type="ARBA" id="ARBA00022527"/>
    </source>
</evidence>
<dbReference type="GO" id="GO:0005737">
    <property type="term" value="C:cytoplasm"/>
    <property type="evidence" value="ECO:0007669"/>
    <property type="project" value="UniProtKB-SubCell"/>
</dbReference>
<feature type="compositionally biased region" description="Low complexity" evidence="9">
    <location>
        <begin position="531"/>
        <end position="551"/>
    </location>
</feature>
<protein>
    <recommendedName>
        <fullName evidence="10">Protein kinase domain-containing protein</fullName>
    </recommendedName>
</protein>
<sequence>MCEETTNYLWAEQDVLGRGATSQVYKAYNKTTGESVAAKVYPVSSDQRSQYGRNPNQAQPKDFRRILDREMEILKATNHENIIRYIGVEPVKSLDSSSMGTREALFIEYCNGGSLHNVLELPENRYGLIDDEFMLVFRHLINALQYLHDKNTIHRDIKPDNIMLSININGERTYKLADLGVARLINEGEMAFTSIVGTEEYIHPVLYQAALPDKETNILPTTLQTRVNFPFEVDLWSLGVTLYQCATGELPFQPFAGARKDRAVMRRILDSKPTGVISGIEKIQGGEIKWSKTLPDSCRVSPSLKYRLELLLQRLLESQLNKLMKFQEFFNETDRILNLMPIHYLNLKRFQLSCGYFEPTQSIMKLYDELIQQNGDENNVDYYCLFQNVPYPISKTKPISIKMFCEQLPIPTSRETPLVFYTFSPLKYTDSYSPKLLVPEVKQIRQNNDVAAACDWAKDIVGLFFYVKNQLIEYQHILQTAQCSTTIMQQHLKSKLLEFLCLIRSKLIVFRSIEELKNILDQIDSSTSGQTISTHNSSTNVNNGTGSSGRSQASGEAPSIGFSHLLSNISPNDNNSSPGTTRRPSLASSMQLVQQSTRTYLRLYSQPYDELRQCEENILKMIEQEFGGQLTMIDDQQPFVNTLWSSDKTKTYSTWIHRIDKHLKDLNDVYESFRQDRLLSTYNRLQIDSHFIRRKKFDNLHVKYIHFATEECYPNLVQIFHDYNEWIQQRSDMIHNFEHIQQTYEKQCENIMNYVDMIDHLRTVVYKNIRQLGSASTFSPTNEQSQTSSSVPAHFEALPHSEIIVNKQLASSSYEEDNPEYANRTLMNKIRGTTKQTIQHAEDSLSKLDNVLKQLRTHMTKK</sequence>
<evidence type="ECO:0000256" key="2">
    <source>
        <dbReference type="ARBA" id="ARBA00022490"/>
    </source>
</evidence>
<evidence type="ECO:0000256" key="9">
    <source>
        <dbReference type="SAM" id="MobiDB-lite"/>
    </source>
</evidence>